<keyword evidence="1" id="KW-1133">Transmembrane helix</keyword>
<feature type="transmembrane region" description="Helical" evidence="1">
    <location>
        <begin position="318"/>
        <end position="340"/>
    </location>
</feature>
<dbReference type="AlphaFoldDB" id="A0AAC9Z7M7"/>
<keyword evidence="1" id="KW-0812">Transmembrane</keyword>
<organism evidence="3 4">
    <name type="scientific">Phaeobacter gallaeciensis</name>
    <dbReference type="NCBI Taxonomy" id="60890"/>
    <lineage>
        <taxon>Bacteria</taxon>
        <taxon>Pseudomonadati</taxon>
        <taxon>Pseudomonadota</taxon>
        <taxon>Alphaproteobacteria</taxon>
        <taxon>Rhodobacterales</taxon>
        <taxon>Roseobacteraceae</taxon>
        <taxon>Phaeobacter</taxon>
    </lineage>
</organism>
<name>A0AAC9Z7M7_9RHOB</name>
<gene>
    <name evidence="3" type="ORF">PhaeoP63_00280</name>
</gene>
<protein>
    <recommendedName>
        <fullName evidence="2">DUF6161 domain-containing protein</fullName>
    </recommendedName>
</protein>
<evidence type="ECO:0000259" key="2">
    <source>
        <dbReference type="Pfam" id="PF19658"/>
    </source>
</evidence>
<feature type="domain" description="DUF6161" evidence="2">
    <location>
        <begin position="229"/>
        <end position="401"/>
    </location>
</feature>
<accession>A0AAC9Z7M7</accession>
<keyword evidence="1" id="KW-0472">Membrane</keyword>
<reference evidence="3 4" key="1">
    <citation type="journal article" date="2017" name="Front. Microbiol.">
        <title>Phaeobacter piscinae sp. nov., a species of the Roseobacter group and potential aquaculture probiont.</title>
        <authorList>
            <person name="Sonnenschein E.C."/>
            <person name="Phippen C.B.W."/>
            <person name="Nielsen K.F."/>
            <person name="Mateiu R.V."/>
            <person name="Melchiorsen J."/>
            <person name="Gram L."/>
            <person name="Overmann J."/>
            <person name="Freese H.M."/>
        </authorList>
    </citation>
    <scope>NUCLEOTIDE SEQUENCE [LARGE SCALE GENOMIC DNA]</scope>
    <source>
        <strain evidence="3 4">P63</strain>
    </source>
</reference>
<dbReference type="InterPro" id="IPR046159">
    <property type="entry name" value="DUF6161"/>
</dbReference>
<dbReference type="GeneID" id="31844742"/>
<dbReference type="EMBL" id="CP010784">
    <property type="protein sequence ID" value="ATF04394.1"/>
    <property type="molecule type" value="Genomic_DNA"/>
</dbReference>
<dbReference type="Proteomes" id="UP000217545">
    <property type="component" value="Chromosome"/>
</dbReference>
<proteinExistence type="predicted"/>
<evidence type="ECO:0000256" key="1">
    <source>
        <dbReference type="SAM" id="Phobius"/>
    </source>
</evidence>
<sequence length="420" mass="46257">MANHKISYKDFPCVKFKSQKAVRDYLDREAKAWSSMLKAPQGGSFTLNVRGPNNSPLSLNQIVAAITELQNFIEDVERFNEKADGNRKALALPPPSTSPEGSAILGLFGNDRSAIAINVLAAFMVDSRSLQIANSHQKNLQSLEQGRIVLQALGAVLPIVPNVSDLQGIKAVTDQAENELSRVHDLIDEGAAANDHNTEQFGRLFRVFSYLEERRGREFARAGDSRAKQFDEQMVKFEEMIEQYRQHMELDAPVVLWGKRAVQHSNRSVSALRWFFGLGGVTVATAVGTAVSFGDQIAASFTREVCTIQNGAQSCEIVFSYEGPVLAASLLVTFSVLLWATRLQYRMFLSERHLSLDAEEKTAFAKSFAAITQDKSIAKENENIVLAALFRPTPDGIIKNEDGGFDPSISAAISKILSRS</sequence>
<dbReference type="RefSeq" id="WP_024095815.1">
    <property type="nucleotide sequence ID" value="NZ_CP010588.1"/>
</dbReference>
<dbReference type="Pfam" id="PF19658">
    <property type="entry name" value="DUF6161"/>
    <property type="match status" value="1"/>
</dbReference>
<evidence type="ECO:0000313" key="4">
    <source>
        <dbReference type="Proteomes" id="UP000217545"/>
    </source>
</evidence>
<evidence type="ECO:0000313" key="3">
    <source>
        <dbReference type="EMBL" id="ATF04394.1"/>
    </source>
</evidence>